<dbReference type="OrthoDB" id="746946at2759"/>
<dbReference type="Proteomes" id="UP000054558">
    <property type="component" value="Unassembled WGS sequence"/>
</dbReference>
<name>A0A1Y1I4R8_KLENI</name>
<feature type="region of interest" description="Disordered" evidence="1">
    <location>
        <begin position="48"/>
        <end position="97"/>
    </location>
</feature>
<evidence type="ECO:0000256" key="1">
    <source>
        <dbReference type="SAM" id="MobiDB-lite"/>
    </source>
</evidence>
<keyword evidence="3" id="KW-1185">Reference proteome</keyword>
<accession>A0A1Y1I4R8</accession>
<evidence type="ECO:0000313" key="2">
    <source>
        <dbReference type="EMBL" id="GAQ85493.1"/>
    </source>
</evidence>
<dbReference type="PANTHER" id="PTHR37213:SF1">
    <property type="entry name" value="SUBTILISIN-LIKE PROTEASE"/>
    <property type="match status" value="1"/>
</dbReference>
<dbReference type="OMA" id="WGRSMGK"/>
<dbReference type="PANTHER" id="PTHR37213">
    <property type="entry name" value="SUBTILISIN-LIKE PROTEASE"/>
    <property type="match status" value="1"/>
</dbReference>
<proteinExistence type="predicted"/>
<dbReference type="EMBL" id="DF237187">
    <property type="protein sequence ID" value="GAQ85493.1"/>
    <property type="molecule type" value="Genomic_DNA"/>
</dbReference>
<organism evidence="2 3">
    <name type="scientific">Klebsormidium nitens</name>
    <name type="common">Green alga</name>
    <name type="synonym">Ulothrix nitens</name>
    <dbReference type="NCBI Taxonomy" id="105231"/>
    <lineage>
        <taxon>Eukaryota</taxon>
        <taxon>Viridiplantae</taxon>
        <taxon>Streptophyta</taxon>
        <taxon>Klebsormidiophyceae</taxon>
        <taxon>Klebsormidiales</taxon>
        <taxon>Klebsormidiaceae</taxon>
        <taxon>Klebsormidium</taxon>
    </lineage>
</organism>
<gene>
    <name evidence="2" type="ORF">KFL_002380060</name>
</gene>
<evidence type="ECO:0000313" key="3">
    <source>
        <dbReference type="Proteomes" id="UP000054558"/>
    </source>
</evidence>
<dbReference type="AlphaFoldDB" id="A0A1Y1I4R8"/>
<feature type="compositionally biased region" description="Basic and acidic residues" evidence="1">
    <location>
        <begin position="48"/>
        <end position="71"/>
    </location>
</feature>
<protein>
    <submittedName>
        <fullName evidence="2">Uncharacterized protein</fullName>
    </submittedName>
</protein>
<reference evidence="2 3" key="1">
    <citation type="journal article" date="2014" name="Nat. Commun.">
        <title>Klebsormidium flaccidum genome reveals primary factors for plant terrestrial adaptation.</title>
        <authorList>
            <person name="Hori K."/>
            <person name="Maruyama F."/>
            <person name="Fujisawa T."/>
            <person name="Togashi T."/>
            <person name="Yamamoto N."/>
            <person name="Seo M."/>
            <person name="Sato S."/>
            <person name="Yamada T."/>
            <person name="Mori H."/>
            <person name="Tajima N."/>
            <person name="Moriyama T."/>
            <person name="Ikeuchi M."/>
            <person name="Watanabe M."/>
            <person name="Wada H."/>
            <person name="Kobayashi K."/>
            <person name="Saito M."/>
            <person name="Masuda T."/>
            <person name="Sasaki-Sekimoto Y."/>
            <person name="Mashiguchi K."/>
            <person name="Awai K."/>
            <person name="Shimojima M."/>
            <person name="Masuda S."/>
            <person name="Iwai M."/>
            <person name="Nobusawa T."/>
            <person name="Narise T."/>
            <person name="Kondo S."/>
            <person name="Saito H."/>
            <person name="Sato R."/>
            <person name="Murakawa M."/>
            <person name="Ihara Y."/>
            <person name="Oshima-Yamada Y."/>
            <person name="Ohtaka K."/>
            <person name="Satoh M."/>
            <person name="Sonobe K."/>
            <person name="Ishii M."/>
            <person name="Ohtani R."/>
            <person name="Kanamori-Sato M."/>
            <person name="Honoki R."/>
            <person name="Miyazaki D."/>
            <person name="Mochizuki H."/>
            <person name="Umetsu J."/>
            <person name="Higashi K."/>
            <person name="Shibata D."/>
            <person name="Kamiya Y."/>
            <person name="Sato N."/>
            <person name="Nakamura Y."/>
            <person name="Tabata S."/>
            <person name="Ida S."/>
            <person name="Kurokawa K."/>
            <person name="Ohta H."/>
        </authorList>
    </citation>
    <scope>NUCLEOTIDE SEQUENCE [LARGE SCALE GENOMIC DNA]</scope>
    <source>
        <strain evidence="2 3">NIES-2285</strain>
    </source>
</reference>
<sequence>MASSRVWEVLSESVRRLKRRENIAAWGVAGTAAYFLWVRPEQKKEEARKAAEALRRENDRHRYIEKSKPKADPQATGLTYGKKGEDAASSLGSKGSD</sequence>